<gene>
    <name evidence="2" type="ORF">FRX31_005504</name>
</gene>
<sequence length="357" mass="41459">MHHASKSILRYPKQEGGLGFSNLNVWNRAAICGLILKIANKDESIWAEWTWNQHIKDRFLWSMKIPKDCSWAWRKILQTREDAIKNTIYSIADGSNTLVWHDPWCRSGLLNSNIEARQLLDVPETATVNMLIDNGEWNSLVQDMPNCSLKLEILNTEINSYIGKDRIIWMPSPTGLFSSKSAYEALRKKKEKVTWHSLVWGKMVQPKQSFSCWQLFTGSLPTQDRLRRRRIITKSECIFCKASRENSKHLFFDCPFSKNIWASVKHAIGLRQEVMSSTCEWNYILRISRGKSDEAEIVKAMVCATVSNIWKERNWRRFRNKAADTGTICHNIINQVKQYIQIQTKLMTDKGTARTLT</sequence>
<dbReference type="AlphaFoldDB" id="A0A7J6X595"/>
<dbReference type="Proteomes" id="UP000554482">
    <property type="component" value="Unassembled WGS sequence"/>
</dbReference>
<dbReference type="Pfam" id="PF13966">
    <property type="entry name" value="zf-RVT"/>
    <property type="match status" value="1"/>
</dbReference>
<protein>
    <submittedName>
        <fullName evidence="2">RNA-directed DNA polymerase (Reverse transcriptase)-related family protein</fullName>
    </submittedName>
</protein>
<dbReference type="EMBL" id="JABWDY010004783">
    <property type="protein sequence ID" value="KAF5204909.1"/>
    <property type="molecule type" value="Genomic_DNA"/>
</dbReference>
<feature type="non-terminal residue" evidence="2">
    <location>
        <position position="357"/>
    </location>
</feature>
<evidence type="ECO:0000259" key="1">
    <source>
        <dbReference type="Pfam" id="PF13966"/>
    </source>
</evidence>
<proteinExistence type="predicted"/>
<dbReference type="InterPro" id="IPR026960">
    <property type="entry name" value="RVT-Znf"/>
</dbReference>
<dbReference type="PANTHER" id="PTHR33116:SF84">
    <property type="entry name" value="RNA-DIRECTED DNA POLYMERASE"/>
    <property type="match status" value="1"/>
</dbReference>
<comment type="caution">
    <text evidence="2">The sequence shown here is derived from an EMBL/GenBank/DDBJ whole genome shotgun (WGS) entry which is preliminary data.</text>
</comment>
<evidence type="ECO:0000313" key="3">
    <source>
        <dbReference type="Proteomes" id="UP000554482"/>
    </source>
</evidence>
<keyword evidence="3" id="KW-1185">Reference proteome</keyword>
<dbReference type="GO" id="GO:0003964">
    <property type="term" value="F:RNA-directed DNA polymerase activity"/>
    <property type="evidence" value="ECO:0007669"/>
    <property type="project" value="UniProtKB-KW"/>
</dbReference>
<name>A0A7J6X595_THATH</name>
<accession>A0A7J6X595</accession>
<keyword evidence="2" id="KW-0808">Transferase</keyword>
<feature type="domain" description="Reverse transcriptase zinc-binding" evidence="1">
    <location>
        <begin position="177"/>
        <end position="261"/>
    </location>
</feature>
<dbReference type="OrthoDB" id="1748554at2759"/>
<evidence type="ECO:0000313" key="2">
    <source>
        <dbReference type="EMBL" id="KAF5204909.1"/>
    </source>
</evidence>
<keyword evidence="2" id="KW-0695">RNA-directed DNA polymerase</keyword>
<reference evidence="2 3" key="1">
    <citation type="submission" date="2020-06" db="EMBL/GenBank/DDBJ databases">
        <title>Transcriptomic and genomic resources for Thalictrum thalictroides and T. hernandezii: Facilitating candidate gene discovery in an emerging model plant lineage.</title>
        <authorList>
            <person name="Arias T."/>
            <person name="Riano-Pachon D.M."/>
            <person name="Di Stilio V.S."/>
        </authorList>
    </citation>
    <scope>NUCLEOTIDE SEQUENCE [LARGE SCALE GENOMIC DNA]</scope>
    <source>
        <strain evidence="3">cv. WT478/WT964</strain>
        <tissue evidence="2">Leaves</tissue>
    </source>
</reference>
<keyword evidence="2" id="KW-0548">Nucleotidyltransferase</keyword>
<dbReference type="PANTHER" id="PTHR33116">
    <property type="entry name" value="REVERSE TRANSCRIPTASE ZINC-BINDING DOMAIN-CONTAINING PROTEIN-RELATED-RELATED"/>
    <property type="match status" value="1"/>
</dbReference>
<organism evidence="2 3">
    <name type="scientific">Thalictrum thalictroides</name>
    <name type="common">Rue-anemone</name>
    <name type="synonym">Anemone thalictroides</name>
    <dbReference type="NCBI Taxonomy" id="46969"/>
    <lineage>
        <taxon>Eukaryota</taxon>
        <taxon>Viridiplantae</taxon>
        <taxon>Streptophyta</taxon>
        <taxon>Embryophyta</taxon>
        <taxon>Tracheophyta</taxon>
        <taxon>Spermatophyta</taxon>
        <taxon>Magnoliopsida</taxon>
        <taxon>Ranunculales</taxon>
        <taxon>Ranunculaceae</taxon>
        <taxon>Thalictroideae</taxon>
        <taxon>Thalictrum</taxon>
    </lineage>
</organism>